<evidence type="ECO:0000256" key="1">
    <source>
        <dbReference type="SAM" id="Phobius"/>
    </source>
</evidence>
<keyword evidence="1" id="KW-0472">Membrane</keyword>
<reference evidence="2" key="1">
    <citation type="submission" date="2018-06" db="EMBL/GenBank/DDBJ databases">
        <authorList>
            <person name="Zhirakovskaya E."/>
        </authorList>
    </citation>
    <scope>NUCLEOTIDE SEQUENCE</scope>
</reference>
<accession>A0A3B0SR77</accession>
<feature type="transmembrane region" description="Helical" evidence="1">
    <location>
        <begin position="6"/>
        <end position="24"/>
    </location>
</feature>
<proteinExistence type="predicted"/>
<name>A0A3B0SR77_9ZZZZ</name>
<gene>
    <name evidence="2" type="ORF">MNBD_ACTINO02-1357</name>
</gene>
<evidence type="ECO:0000313" key="2">
    <source>
        <dbReference type="EMBL" id="VAV97335.1"/>
    </source>
</evidence>
<dbReference type="EMBL" id="UOEK01000117">
    <property type="protein sequence ID" value="VAV97335.1"/>
    <property type="molecule type" value="Genomic_DNA"/>
</dbReference>
<dbReference type="AlphaFoldDB" id="A0A3B0SR77"/>
<feature type="non-terminal residue" evidence="2">
    <location>
        <position position="54"/>
    </location>
</feature>
<keyword evidence="1" id="KW-1133">Transmembrane helix</keyword>
<sequence>MSTYQAAAFVISVILVAFGLVWVVRREVVLQRDHRTTSITRLCIEVGIPIIGVA</sequence>
<organism evidence="2">
    <name type="scientific">hydrothermal vent metagenome</name>
    <dbReference type="NCBI Taxonomy" id="652676"/>
    <lineage>
        <taxon>unclassified sequences</taxon>
        <taxon>metagenomes</taxon>
        <taxon>ecological metagenomes</taxon>
    </lineage>
</organism>
<protein>
    <submittedName>
        <fullName evidence="2">Uncharacterized protein</fullName>
    </submittedName>
</protein>
<keyword evidence="1" id="KW-0812">Transmembrane</keyword>